<evidence type="ECO:0000313" key="3">
    <source>
        <dbReference type="Proteomes" id="UP001549749"/>
    </source>
</evidence>
<gene>
    <name evidence="2" type="ORF">ABR189_12035</name>
</gene>
<dbReference type="Gene3D" id="3.90.25.10">
    <property type="entry name" value="UDP-galactose 4-epimerase, domain 1"/>
    <property type="match status" value="1"/>
</dbReference>
<dbReference type="InterPro" id="IPR008030">
    <property type="entry name" value="NmrA-like"/>
</dbReference>
<reference evidence="2 3" key="1">
    <citation type="submission" date="2024-06" db="EMBL/GenBank/DDBJ databases">
        <title>Chitinophaga defluvii sp. nov., isolated from municipal sewage.</title>
        <authorList>
            <person name="Zhang L."/>
        </authorList>
    </citation>
    <scope>NUCLEOTIDE SEQUENCE [LARGE SCALE GENOMIC DNA]</scope>
    <source>
        <strain evidence="2 3">H8</strain>
    </source>
</reference>
<comment type="caution">
    <text evidence="2">The sequence shown here is derived from an EMBL/GenBank/DDBJ whole genome shotgun (WGS) entry which is preliminary data.</text>
</comment>
<dbReference type="InterPro" id="IPR036291">
    <property type="entry name" value="NAD(P)-bd_dom_sf"/>
</dbReference>
<dbReference type="RefSeq" id="WP_354660743.1">
    <property type="nucleotide sequence ID" value="NZ_JBEXAC010000001.1"/>
</dbReference>
<organism evidence="2 3">
    <name type="scientific">Chitinophaga defluvii</name>
    <dbReference type="NCBI Taxonomy" id="3163343"/>
    <lineage>
        <taxon>Bacteria</taxon>
        <taxon>Pseudomonadati</taxon>
        <taxon>Bacteroidota</taxon>
        <taxon>Chitinophagia</taxon>
        <taxon>Chitinophagales</taxon>
        <taxon>Chitinophagaceae</taxon>
        <taxon>Chitinophaga</taxon>
    </lineage>
</organism>
<proteinExistence type="predicted"/>
<dbReference type="InterPro" id="IPR051604">
    <property type="entry name" value="Ergot_Alk_Oxidoreductase"/>
</dbReference>
<sequence length="295" mass="32038">MKIVITGSLGHISKLVAQALVQKGHSVTVISSNAQKQEEIEALGAKAAIGSLENVNFLISAFKDADAVYCMIPPNFSELNQVEYYKKIGNNYAQAIQQSGVKRIVHLSSWGAHLDKGTGIILGSHNVETMLNRLQDASITHIRPGSYYYNLLGFISMIKSVDFIGANYGGDDKIVWAHPIDISAAVAEELEKTPTETRKVRYVASDERTASETALVLGNAISKPGLQWLTFTDEQAKKGMEQNGIPASIASDLVDLNASIHSGAMGEDYKLNKPAMGKIKVEDFAKEFADAFYKG</sequence>
<dbReference type="PANTHER" id="PTHR43162:SF1">
    <property type="entry name" value="PRESTALK A DIFFERENTIATION PROTEIN A"/>
    <property type="match status" value="1"/>
</dbReference>
<dbReference type="Proteomes" id="UP001549749">
    <property type="component" value="Unassembled WGS sequence"/>
</dbReference>
<dbReference type="PANTHER" id="PTHR43162">
    <property type="match status" value="1"/>
</dbReference>
<name>A0ABV2T528_9BACT</name>
<feature type="domain" description="NmrA-like" evidence="1">
    <location>
        <begin position="2"/>
        <end position="214"/>
    </location>
</feature>
<protein>
    <submittedName>
        <fullName evidence="2">NAD(P)H-binding protein</fullName>
    </submittedName>
</protein>
<keyword evidence="3" id="KW-1185">Reference proteome</keyword>
<accession>A0ABV2T528</accession>
<dbReference type="SUPFAM" id="SSF51735">
    <property type="entry name" value="NAD(P)-binding Rossmann-fold domains"/>
    <property type="match status" value="1"/>
</dbReference>
<dbReference type="Pfam" id="PF05368">
    <property type="entry name" value="NmrA"/>
    <property type="match status" value="1"/>
</dbReference>
<evidence type="ECO:0000313" key="2">
    <source>
        <dbReference type="EMBL" id="MET6998108.1"/>
    </source>
</evidence>
<evidence type="ECO:0000259" key="1">
    <source>
        <dbReference type="Pfam" id="PF05368"/>
    </source>
</evidence>
<dbReference type="Gene3D" id="3.40.50.720">
    <property type="entry name" value="NAD(P)-binding Rossmann-like Domain"/>
    <property type="match status" value="1"/>
</dbReference>
<dbReference type="EMBL" id="JBEXAC010000001">
    <property type="protein sequence ID" value="MET6998108.1"/>
    <property type="molecule type" value="Genomic_DNA"/>
</dbReference>